<organism evidence="1">
    <name type="scientific">Arundo donax</name>
    <name type="common">Giant reed</name>
    <name type="synonym">Donax arundinaceus</name>
    <dbReference type="NCBI Taxonomy" id="35708"/>
    <lineage>
        <taxon>Eukaryota</taxon>
        <taxon>Viridiplantae</taxon>
        <taxon>Streptophyta</taxon>
        <taxon>Embryophyta</taxon>
        <taxon>Tracheophyta</taxon>
        <taxon>Spermatophyta</taxon>
        <taxon>Magnoliopsida</taxon>
        <taxon>Liliopsida</taxon>
        <taxon>Poales</taxon>
        <taxon>Poaceae</taxon>
        <taxon>PACMAD clade</taxon>
        <taxon>Arundinoideae</taxon>
        <taxon>Arundineae</taxon>
        <taxon>Arundo</taxon>
    </lineage>
</organism>
<protein>
    <submittedName>
        <fullName evidence="1">Uncharacterized protein</fullName>
    </submittedName>
</protein>
<dbReference type="AlphaFoldDB" id="A0A0A9DHB8"/>
<name>A0A0A9DHB8_ARUDO</name>
<reference evidence="1" key="2">
    <citation type="journal article" date="2015" name="Data Brief">
        <title>Shoot transcriptome of the giant reed, Arundo donax.</title>
        <authorList>
            <person name="Barrero R.A."/>
            <person name="Guerrero F.D."/>
            <person name="Moolhuijzen P."/>
            <person name="Goolsby J.A."/>
            <person name="Tidwell J."/>
            <person name="Bellgard S.E."/>
            <person name="Bellgard M.I."/>
        </authorList>
    </citation>
    <scope>NUCLEOTIDE SEQUENCE</scope>
    <source>
        <tissue evidence="1">Shoot tissue taken approximately 20 cm above the soil surface</tissue>
    </source>
</reference>
<evidence type="ECO:0000313" key="1">
    <source>
        <dbReference type="EMBL" id="JAD86068.1"/>
    </source>
</evidence>
<reference evidence="1" key="1">
    <citation type="submission" date="2014-09" db="EMBL/GenBank/DDBJ databases">
        <authorList>
            <person name="Magalhaes I.L.F."/>
            <person name="Oliveira U."/>
            <person name="Santos F.R."/>
            <person name="Vidigal T.H.D.A."/>
            <person name="Brescovit A.D."/>
            <person name="Santos A.J."/>
        </authorList>
    </citation>
    <scope>NUCLEOTIDE SEQUENCE</scope>
    <source>
        <tissue evidence="1">Shoot tissue taken approximately 20 cm above the soil surface</tissue>
    </source>
</reference>
<dbReference type="EMBL" id="GBRH01211827">
    <property type="protein sequence ID" value="JAD86068.1"/>
    <property type="molecule type" value="Transcribed_RNA"/>
</dbReference>
<accession>A0A0A9DHB8</accession>
<sequence length="50" mass="5296">MAIKCSTDSTSYQASAMVVSSALSSWLVQVNCTLCHNVLPSFTSPSRTGK</sequence>
<proteinExistence type="predicted"/>